<gene>
    <name evidence="1" type="ORF">EGYM00392_LOCUS1799</name>
</gene>
<dbReference type="AlphaFoldDB" id="A0A7S1N1T2"/>
<sequence length="111" mass="11278">MWGRLGQTVVLQVGGITAGGAMPGGTPAVFSHGSAQGMKKGIVDSPVWALTITRLCGEVSGPGGGWTEARPTPQGVAGSVCLFWGAPLCWQWRGKGPTQGGRGFLEGGVDL</sequence>
<evidence type="ECO:0000313" key="1">
    <source>
        <dbReference type="EMBL" id="CAD8990757.1"/>
    </source>
</evidence>
<accession>A0A7S1N1T2</accession>
<name>A0A7S1N1T2_9EUGL</name>
<dbReference type="EMBL" id="HBGA01005223">
    <property type="protein sequence ID" value="CAD8990757.1"/>
    <property type="molecule type" value="Transcribed_RNA"/>
</dbReference>
<organism evidence="1">
    <name type="scientific">Eutreptiella gymnastica</name>
    <dbReference type="NCBI Taxonomy" id="73025"/>
    <lineage>
        <taxon>Eukaryota</taxon>
        <taxon>Discoba</taxon>
        <taxon>Euglenozoa</taxon>
        <taxon>Euglenida</taxon>
        <taxon>Spirocuta</taxon>
        <taxon>Euglenophyceae</taxon>
        <taxon>Eutreptiales</taxon>
        <taxon>Eutreptiaceae</taxon>
        <taxon>Eutreptiella</taxon>
    </lineage>
</organism>
<reference evidence="1" key="1">
    <citation type="submission" date="2021-01" db="EMBL/GenBank/DDBJ databases">
        <authorList>
            <person name="Corre E."/>
            <person name="Pelletier E."/>
            <person name="Niang G."/>
            <person name="Scheremetjew M."/>
            <person name="Finn R."/>
            <person name="Kale V."/>
            <person name="Holt S."/>
            <person name="Cochrane G."/>
            <person name="Meng A."/>
            <person name="Brown T."/>
            <person name="Cohen L."/>
        </authorList>
    </citation>
    <scope>NUCLEOTIDE SEQUENCE</scope>
    <source>
        <strain evidence="1">NIES-381</strain>
    </source>
</reference>
<proteinExistence type="predicted"/>
<protein>
    <submittedName>
        <fullName evidence="1">Uncharacterized protein</fullName>
    </submittedName>
</protein>